<dbReference type="PROSITE" id="PS00455">
    <property type="entry name" value="AMP_BINDING"/>
    <property type="match status" value="1"/>
</dbReference>
<evidence type="ECO:0000256" key="1">
    <source>
        <dbReference type="ARBA" id="ARBA00022450"/>
    </source>
</evidence>
<dbReference type="InterPro" id="IPR006162">
    <property type="entry name" value="Ppantetheine_attach_site"/>
</dbReference>
<dbReference type="PANTHER" id="PTHR45527:SF1">
    <property type="entry name" value="FATTY ACID SYNTHASE"/>
    <property type="match status" value="1"/>
</dbReference>
<dbReference type="SUPFAM" id="SSF47336">
    <property type="entry name" value="ACP-like"/>
    <property type="match status" value="1"/>
</dbReference>
<proteinExistence type="predicted"/>
<dbReference type="EMBL" id="DS995702">
    <property type="protein sequence ID" value="EEQ28922.1"/>
    <property type="molecule type" value="Genomic_DNA"/>
</dbReference>
<reference evidence="6" key="1">
    <citation type="journal article" date="2012" name="MBio">
        <title>Comparative genome analysis of Trichophyton rubrum and related dermatophytes reveals candidate genes involved in infection.</title>
        <authorList>
            <person name="Martinez D.A."/>
            <person name="Oliver B.G."/>
            <person name="Graeser Y."/>
            <person name="Goldberg J.M."/>
            <person name="Li W."/>
            <person name="Martinez-Rossi N.M."/>
            <person name="Monod M."/>
            <person name="Shelest E."/>
            <person name="Barton R.C."/>
            <person name="Birch E."/>
            <person name="Brakhage A.A."/>
            <person name="Chen Z."/>
            <person name="Gurr S.J."/>
            <person name="Heiman D."/>
            <person name="Heitman J."/>
            <person name="Kosti I."/>
            <person name="Rossi A."/>
            <person name="Saif S."/>
            <person name="Samalova M."/>
            <person name="Saunders C.W."/>
            <person name="Shea T."/>
            <person name="Summerbell R.C."/>
            <person name="Xu J."/>
            <person name="Young S."/>
            <person name="Zeng Q."/>
            <person name="Birren B.W."/>
            <person name="Cuomo C.A."/>
            <person name="White T.C."/>
        </authorList>
    </citation>
    <scope>NUCLEOTIDE SEQUENCE [LARGE SCALE GENOMIC DNA]</scope>
    <source>
        <strain evidence="6">ATCC MYA-4605 / CBS 113480</strain>
    </source>
</reference>
<dbReference type="GO" id="GO:0005737">
    <property type="term" value="C:cytoplasm"/>
    <property type="evidence" value="ECO:0007669"/>
    <property type="project" value="TreeGrafter"/>
</dbReference>
<dbReference type="InterPro" id="IPR023213">
    <property type="entry name" value="CAT-like_dom_sf"/>
</dbReference>
<dbReference type="STRING" id="554155.C5FHU2"/>
<feature type="domain" description="Carrier" evidence="4">
    <location>
        <begin position="479"/>
        <end position="552"/>
    </location>
</feature>
<dbReference type="PROSITE" id="PS50075">
    <property type="entry name" value="CARRIER"/>
    <property type="match status" value="1"/>
</dbReference>
<dbReference type="GeneID" id="9227786"/>
<dbReference type="SUPFAM" id="SSF52777">
    <property type="entry name" value="CoA-dependent acyltransferases"/>
    <property type="match status" value="2"/>
</dbReference>
<evidence type="ECO:0000313" key="6">
    <source>
        <dbReference type="Proteomes" id="UP000002035"/>
    </source>
</evidence>
<dbReference type="GO" id="GO:0044550">
    <property type="term" value="P:secondary metabolite biosynthetic process"/>
    <property type="evidence" value="ECO:0007669"/>
    <property type="project" value="TreeGrafter"/>
</dbReference>
<dbReference type="InterPro" id="IPR000873">
    <property type="entry name" value="AMP-dep_synth/lig_dom"/>
</dbReference>
<dbReference type="InterPro" id="IPR009081">
    <property type="entry name" value="PP-bd_ACP"/>
</dbReference>
<dbReference type="GO" id="GO:0043041">
    <property type="term" value="P:amino acid activation for nonribosomal peptide biosynthetic process"/>
    <property type="evidence" value="ECO:0007669"/>
    <property type="project" value="TreeGrafter"/>
</dbReference>
<dbReference type="Pfam" id="PF00668">
    <property type="entry name" value="Condensation"/>
    <property type="match status" value="1"/>
</dbReference>
<dbReference type="SUPFAM" id="SSF56801">
    <property type="entry name" value="Acetyl-CoA synthetase-like"/>
    <property type="match status" value="1"/>
</dbReference>
<evidence type="ECO:0000256" key="2">
    <source>
        <dbReference type="ARBA" id="ARBA00022553"/>
    </source>
</evidence>
<dbReference type="Gene3D" id="3.40.50.12780">
    <property type="entry name" value="N-terminal domain of ligase-like"/>
    <property type="match status" value="2"/>
</dbReference>
<dbReference type="InterPro" id="IPR020845">
    <property type="entry name" value="AMP-binding_CS"/>
</dbReference>
<dbReference type="Pfam" id="PF00501">
    <property type="entry name" value="AMP-binding"/>
    <property type="match status" value="2"/>
</dbReference>
<dbReference type="OMA" id="ICIRGPC"/>
<dbReference type="Gene3D" id="3.30.559.30">
    <property type="entry name" value="Nonribosomal peptide synthetase, condensation domain"/>
    <property type="match status" value="1"/>
</dbReference>
<dbReference type="InterPro" id="IPR001242">
    <property type="entry name" value="Condensation_dom"/>
</dbReference>
<gene>
    <name evidence="5" type="ORF">MCYG_01741</name>
</gene>
<evidence type="ECO:0000313" key="5">
    <source>
        <dbReference type="EMBL" id="EEQ28922.1"/>
    </source>
</evidence>
<evidence type="ECO:0000259" key="4">
    <source>
        <dbReference type="PROSITE" id="PS50075"/>
    </source>
</evidence>
<dbReference type="AlphaFoldDB" id="C5FHU2"/>
<dbReference type="HOGENOM" id="CLU_295431_0_0_1"/>
<dbReference type="InterPro" id="IPR036736">
    <property type="entry name" value="ACP-like_sf"/>
</dbReference>
<dbReference type="Gene3D" id="3.30.559.10">
    <property type="entry name" value="Chloramphenicol acetyltransferase-like domain"/>
    <property type="match status" value="1"/>
</dbReference>
<dbReference type="InterPro" id="IPR045851">
    <property type="entry name" value="AMP-bd_C_sf"/>
</dbReference>
<dbReference type="GO" id="GO:0016874">
    <property type="term" value="F:ligase activity"/>
    <property type="evidence" value="ECO:0007669"/>
    <property type="project" value="UniProtKB-KW"/>
</dbReference>
<accession>C5FHU2</accession>
<dbReference type="Gene3D" id="3.30.300.30">
    <property type="match status" value="1"/>
</dbReference>
<dbReference type="Pfam" id="PF00550">
    <property type="entry name" value="PP-binding"/>
    <property type="match status" value="1"/>
</dbReference>
<keyword evidence="3" id="KW-0436">Ligase</keyword>
<sequence length="999" mass="110574">MASSPVREMETALIDMIDRWAVNSPDTVAAEWKDTSLSFAQLRRASIRVASMLHKAGLGPRSRVPILTKMSLEMLPAVVGVLRLGACYAPIDVDSWSRGRIEAALEATEAKTVLATTAINLPGYNVLSIGSDILESPDVSPSLEAYPYLISARQGLKPTDLVYIIFTSGTTGQPKGVMIPQSCVVNLITQDYDGILVIRPGKKVLLLFSIAFDGCAGVIFNSMCNGGTIIMASSDDYAEKAAKCEAIIITPTILSTMDSPAHYPGSRPTCKVYNCYGPTECTTAISSIELRPDTPIFIGGIIPGIEIVLLDENLEEAEVGEICIRGPCLAAGYLNNEELTLKKFIIWKGQRHYRTGDLAKRIPEGFKFIGRIDLQVKNRGFLINLDAEVVPALLSYPGVRSAAAIMHASRLIGFVTPSVIPPQLLRKALAKEYDSFIVPDVVLPLEKLPVTSNQKIDTAALKAILIQETTTHKGLTEQSSPSEVVKYGFSKVLGTPISQINDDSSFWELGGNSLSAVRLSSFLRMHHLSIPTGDFFVLDKVSSICQKAVPTQAPEKTFETVETRGGVDAAFGRLLPITDIQYQYISETLQSPAKNNLVFSMKIDNTSGKLSSSVLHKAWEVLFKRHSILRTAFDLDKKTQLVQPEPNLEWTETQVSESEFDSTCETIRESVWDRICEPSPISWKPLNYLRIIEAPKKSIGIFWVIHHSLLDGWSVGIILDELEAITQNRELPEPPQFSDAVLFQECLKIQRCSENDSFWKKSFAVAHALKPINLPKPANLPSLESSRDWIIEESVIAISKSELDNFAHSQRVSSSSLFHAALSLVLSKYTDSKTVCYMSSFSGRNLALASTESIVGPLNQRCPTITTIDETMALGQYLRAIHREVYELREFQWSSYGVLERILGHEVHELLLIFGMIIFLDMPVDYGRWKLHDEQEPVKPLELYINQDGETINAQLRYNYTRFDAEAVRQFVAYFGGILAKILNLPANSLVESVTASIA</sequence>
<dbReference type="OrthoDB" id="4173275at2759"/>
<dbReference type="PROSITE" id="PS00012">
    <property type="entry name" value="PHOSPHOPANTETHEINE"/>
    <property type="match status" value="1"/>
</dbReference>
<keyword evidence="1" id="KW-0596">Phosphopantetheine</keyword>
<dbReference type="Gene3D" id="1.10.1200.10">
    <property type="entry name" value="ACP-like"/>
    <property type="match status" value="1"/>
</dbReference>
<keyword evidence="6" id="KW-1185">Reference proteome</keyword>
<dbReference type="GO" id="GO:0031177">
    <property type="term" value="F:phosphopantetheine binding"/>
    <property type="evidence" value="ECO:0007669"/>
    <property type="project" value="TreeGrafter"/>
</dbReference>
<dbReference type="Proteomes" id="UP000002035">
    <property type="component" value="Unassembled WGS sequence"/>
</dbReference>
<name>C5FHU2_ARTOC</name>
<dbReference type="eggNOG" id="KOG1178">
    <property type="taxonomic scope" value="Eukaryota"/>
</dbReference>
<keyword evidence="2" id="KW-0597">Phosphoprotein</keyword>
<dbReference type="InterPro" id="IPR042099">
    <property type="entry name" value="ANL_N_sf"/>
</dbReference>
<dbReference type="RefSeq" id="XP_002848807.1">
    <property type="nucleotide sequence ID" value="XM_002848761.1"/>
</dbReference>
<evidence type="ECO:0000256" key="3">
    <source>
        <dbReference type="ARBA" id="ARBA00022598"/>
    </source>
</evidence>
<protein>
    <submittedName>
        <fullName evidence="5">Nonribosomal peptide synthetase 11</fullName>
    </submittedName>
</protein>
<dbReference type="PANTHER" id="PTHR45527">
    <property type="entry name" value="NONRIBOSOMAL PEPTIDE SYNTHETASE"/>
    <property type="match status" value="1"/>
</dbReference>
<organism evidence="5 6">
    <name type="scientific">Arthroderma otae (strain ATCC MYA-4605 / CBS 113480)</name>
    <name type="common">Microsporum canis</name>
    <dbReference type="NCBI Taxonomy" id="554155"/>
    <lineage>
        <taxon>Eukaryota</taxon>
        <taxon>Fungi</taxon>
        <taxon>Dikarya</taxon>
        <taxon>Ascomycota</taxon>
        <taxon>Pezizomycotina</taxon>
        <taxon>Eurotiomycetes</taxon>
        <taxon>Eurotiomycetidae</taxon>
        <taxon>Onygenales</taxon>
        <taxon>Arthrodermataceae</taxon>
        <taxon>Microsporum</taxon>
    </lineage>
</organism>
<dbReference type="VEuPathDB" id="FungiDB:MCYG_01741"/>